<name>A0ABR9W912_9BACT</name>
<dbReference type="RefSeq" id="WP_379993046.1">
    <property type="nucleotide sequence ID" value="NZ_JBHSRU010000035.1"/>
</dbReference>
<evidence type="ECO:0000313" key="2">
    <source>
        <dbReference type="Proteomes" id="UP000634134"/>
    </source>
</evidence>
<evidence type="ECO:0000313" key="1">
    <source>
        <dbReference type="EMBL" id="MBE9461953.1"/>
    </source>
</evidence>
<keyword evidence="2" id="KW-1185">Reference proteome</keyword>
<comment type="caution">
    <text evidence="1">The sequence shown here is derived from an EMBL/GenBank/DDBJ whole genome shotgun (WGS) entry which is preliminary data.</text>
</comment>
<organism evidence="1 2">
    <name type="scientific">Dyadobacter subterraneus</name>
    <dbReference type="NCBI Taxonomy" id="2773304"/>
    <lineage>
        <taxon>Bacteria</taxon>
        <taxon>Pseudomonadati</taxon>
        <taxon>Bacteroidota</taxon>
        <taxon>Cytophagia</taxon>
        <taxon>Cytophagales</taxon>
        <taxon>Spirosomataceae</taxon>
        <taxon>Dyadobacter</taxon>
    </lineage>
</organism>
<proteinExistence type="predicted"/>
<dbReference type="Proteomes" id="UP000634134">
    <property type="component" value="Unassembled WGS sequence"/>
</dbReference>
<dbReference type="EMBL" id="JACYGY010000001">
    <property type="protein sequence ID" value="MBE9461953.1"/>
    <property type="molecule type" value="Genomic_DNA"/>
</dbReference>
<sequence length="117" mass="13700">MAEKFVGDYYGSKTDSIVVTTENWKIAKQDVNHVNVIFYFTNTYPNGDVTRSKYDIYIPDVTVSENNVLDFNNQFVFDQLEYSVIGKAYLINDIFDYDITITSEYNTSKLKNKIYRK</sequence>
<reference evidence="2" key="1">
    <citation type="submission" date="2023-07" db="EMBL/GenBank/DDBJ databases">
        <title>Dyadobacter sp. nov 'subterranea' isolated from contaminted grondwater.</title>
        <authorList>
            <person name="Szabo I."/>
            <person name="Al-Omari J."/>
            <person name="Szerdahelyi S.G."/>
            <person name="Rado J."/>
        </authorList>
    </citation>
    <scope>NUCLEOTIDE SEQUENCE [LARGE SCALE GENOMIC DNA]</scope>
    <source>
        <strain evidence="2">UP-52</strain>
    </source>
</reference>
<accession>A0ABR9W912</accession>
<protein>
    <submittedName>
        <fullName evidence="1">Uncharacterized protein</fullName>
    </submittedName>
</protein>
<gene>
    <name evidence="1" type="ORF">IEE83_08670</name>
</gene>